<gene>
    <name evidence="1" type="ORF">PIIN_05888</name>
</gene>
<dbReference type="PANTHER" id="PTHR34365:SF7">
    <property type="entry name" value="GLYCINE-RICH DOMAIN-CONTAINING PROTEIN 1"/>
    <property type="match status" value="1"/>
</dbReference>
<accession>G4TKW0</accession>
<dbReference type="HOGENOM" id="CLU_010103_1_0_1"/>
<dbReference type="PANTHER" id="PTHR34365">
    <property type="entry name" value="ENOLASE (DUF1399)"/>
    <property type="match status" value="1"/>
</dbReference>
<dbReference type="Proteomes" id="UP000007148">
    <property type="component" value="Unassembled WGS sequence"/>
</dbReference>
<sequence>MEEKKDIVTHYPTQLPAEFTVGSSRTHPVVTVSELQAHLRLLGAFHKLKVDVESQEEGIAATNKDLAWVVFVNKAVVSFFDWTFSKWNSTKLPLESTMMPPLPVMMVWHTYLLNPRHYYEDSQRISSYYSENLTTLEFVFFFWPSSVADWPGRREFPLELAASLIDDETLEAYSPSEERRKTFEDRTYSAYDIHLVTHADEGLSLPCPFCDHLNPLVTWIADGDRGFAQPKFEHKCEGCNQTFNKGNIGVGRFVEEFMMKKEGTPVYFPETYLRAREGTVDTQAADARYSKLFKQLDTQWTEMSLRTPLEKMEQKRQIANTLQWDPEVLCDVMHTSAQPRIPLNKNARVKLLHRIANAYSHAGYASLDLVAAMLRQGTFIDKMVHMGWTRPGRWEHADTLAPLVRSVARYHAFLDLTYVNGWSLLVPTLDIDLSWHTHQLKGRSYREDTLRILGRILNHDDSIDAGVISSRYDQTAKLWRERFGVPYSVCGSPVIPRSTARPKRRVAIVSKVATLLLGKSKPVHGPDIESATSTIVVPETSWQNPRPDLVSMESEDSEATHPSEHDILFGRPESFEPHARQSLRQRKVEEFVNHAQTYGHDDPFRVLQVERNRKKEEDDAHQEAFTDFTHGSAKYYAFWGVSMAIPLGCIVSMADMDLACQAHAERAALPAVIAPVETQEGQGMGAGMEEEEVSQVVVEVVVVDVDEAAGHLTHLIR</sequence>
<dbReference type="eggNOG" id="ENOG502RYJ5">
    <property type="taxonomic scope" value="Eukaryota"/>
</dbReference>
<organism evidence="1 2">
    <name type="scientific">Serendipita indica (strain DSM 11827)</name>
    <name type="common">Root endophyte fungus</name>
    <name type="synonym">Piriformospora indica</name>
    <dbReference type="NCBI Taxonomy" id="1109443"/>
    <lineage>
        <taxon>Eukaryota</taxon>
        <taxon>Fungi</taxon>
        <taxon>Dikarya</taxon>
        <taxon>Basidiomycota</taxon>
        <taxon>Agaricomycotina</taxon>
        <taxon>Agaricomycetes</taxon>
        <taxon>Sebacinales</taxon>
        <taxon>Serendipitaceae</taxon>
        <taxon>Serendipita</taxon>
    </lineage>
</organism>
<dbReference type="InterPro" id="IPR009836">
    <property type="entry name" value="GRDP-like"/>
</dbReference>
<dbReference type="Pfam" id="PF07173">
    <property type="entry name" value="GRDP-like"/>
    <property type="match status" value="1"/>
</dbReference>
<dbReference type="EMBL" id="CAFZ01000141">
    <property type="protein sequence ID" value="CCA71953.1"/>
    <property type="molecule type" value="Genomic_DNA"/>
</dbReference>
<keyword evidence="2" id="KW-1185">Reference proteome</keyword>
<name>G4TKW0_SERID</name>
<evidence type="ECO:0000313" key="1">
    <source>
        <dbReference type="EMBL" id="CCA71953.1"/>
    </source>
</evidence>
<protein>
    <submittedName>
        <fullName evidence="1">Uncharacterized protein</fullName>
    </submittedName>
</protein>
<dbReference type="AlphaFoldDB" id="G4TKW0"/>
<proteinExistence type="predicted"/>
<dbReference type="InParanoid" id="G4TKW0"/>
<evidence type="ECO:0000313" key="2">
    <source>
        <dbReference type="Proteomes" id="UP000007148"/>
    </source>
</evidence>
<dbReference type="STRING" id="1109443.G4TKW0"/>
<dbReference type="OrthoDB" id="2684236at2759"/>
<reference evidence="1 2" key="1">
    <citation type="journal article" date="2011" name="PLoS Pathog.">
        <title>Endophytic Life Strategies Decoded by Genome and Transcriptome Analyses of the Mutualistic Root Symbiont Piriformospora indica.</title>
        <authorList>
            <person name="Zuccaro A."/>
            <person name="Lahrmann U."/>
            <person name="Guldener U."/>
            <person name="Langen G."/>
            <person name="Pfiffi S."/>
            <person name="Biedenkopf D."/>
            <person name="Wong P."/>
            <person name="Samans B."/>
            <person name="Grimm C."/>
            <person name="Basiewicz M."/>
            <person name="Murat C."/>
            <person name="Martin F."/>
            <person name="Kogel K.H."/>
        </authorList>
    </citation>
    <scope>NUCLEOTIDE SEQUENCE [LARGE SCALE GENOMIC DNA]</scope>
    <source>
        <strain evidence="1 2">DSM 11827</strain>
    </source>
</reference>
<dbReference type="OMA" id="MARYHAF"/>
<comment type="caution">
    <text evidence="1">The sequence shown here is derived from an EMBL/GenBank/DDBJ whole genome shotgun (WGS) entry which is preliminary data.</text>
</comment>